<evidence type="ECO:0000313" key="2">
    <source>
        <dbReference type="EMBL" id="GAP51805.1"/>
    </source>
</evidence>
<accession>A0A0K8PV36</accession>
<dbReference type="PATRIC" id="fig|146537.3.peg.7020"/>
<dbReference type="OrthoDB" id="4251337at2"/>
<feature type="region of interest" description="Disordered" evidence="1">
    <location>
        <begin position="37"/>
        <end position="97"/>
    </location>
</feature>
<dbReference type="EMBL" id="DF968389">
    <property type="protein sequence ID" value="GAP51805.1"/>
    <property type="molecule type" value="Genomic_DNA"/>
</dbReference>
<proteinExistence type="predicted"/>
<keyword evidence="3" id="KW-1185">Reference proteome</keyword>
<protein>
    <submittedName>
        <fullName evidence="2">Uncharacterized protein</fullName>
    </submittedName>
</protein>
<reference evidence="2" key="1">
    <citation type="journal article" date="2015" name="Genome Announc.">
        <title>Draft Genome Sequence of Thiostrepton-Producing Streptomyces azureus ATCC 14921.</title>
        <authorList>
            <person name="Sakihara K."/>
            <person name="Maeda J."/>
            <person name="Tashiro K."/>
            <person name="Fujino Y."/>
            <person name="Kuhara S."/>
            <person name="Ohshima T."/>
            <person name="Ogata S."/>
            <person name="Doi K."/>
        </authorList>
    </citation>
    <scope>NUCLEOTIDE SEQUENCE [LARGE SCALE GENOMIC DNA]</scope>
    <source>
        <strain evidence="2">ATCC14921</strain>
    </source>
</reference>
<dbReference type="AlphaFoldDB" id="A0A0K8PV36"/>
<gene>
    <name evidence="2" type="ORF">SAZU_6678</name>
</gene>
<evidence type="ECO:0000313" key="3">
    <source>
        <dbReference type="Proteomes" id="UP000053859"/>
    </source>
</evidence>
<name>A0A0K8PV36_STRAJ</name>
<evidence type="ECO:0000256" key="1">
    <source>
        <dbReference type="SAM" id="MobiDB-lite"/>
    </source>
</evidence>
<sequence>MQSTEPPSDGHAEVRIVAASPEVARRVAEVLRRCFAASEQRSYPAGPDGGTRLDLIVDTSRAAGPARSWLETSRSAQDGRRRSETASGNRQPGPFAE</sequence>
<organism evidence="2 3">
    <name type="scientific">Streptomyces azureus</name>
    <dbReference type="NCBI Taxonomy" id="146537"/>
    <lineage>
        <taxon>Bacteria</taxon>
        <taxon>Bacillati</taxon>
        <taxon>Actinomycetota</taxon>
        <taxon>Actinomycetes</taxon>
        <taxon>Kitasatosporales</taxon>
        <taxon>Streptomycetaceae</taxon>
        <taxon>Streptomyces</taxon>
    </lineage>
</organism>
<dbReference type="RefSeq" id="WP_059422577.1">
    <property type="nucleotide sequence ID" value="NZ_DF968389.1"/>
</dbReference>
<dbReference type="Proteomes" id="UP000053859">
    <property type="component" value="Unassembled WGS sequence"/>
</dbReference>